<comment type="caution">
    <text evidence="4">The sequence shown here is derived from an EMBL/GenBank/DDBJ whole genome shotgun (WGS) entry which is preliminary data.</text>
</comment>
<evidence type="ECO:0000256" key="3">
    <source>
        <dbReference type="SAM" id="SignalP"/>
    </source>
</evidence>
<name>A0ABU5W1R4_9BACT</name>
<dbReference type="InterPro" id="IPR004978">
    <property type="entry name" value="Stanniocalcin"/>
</dbReference>
<dbReference type="PANTHER" id="PTHR11245:SF6">
    <property type="entry name" value="DUF19 DOMAIN-CONTAINING PROTEIN"/>
    <property type="match status" value="1"/>
</dbReference>
<keyword evidence="5" id="KW-1185">Reference proteome</keyword>
<keyword evidence="1" id="KW-0372">Hormone</keyword>
<evidence type="ECO:0000256" key="1">
    <source>
        <dbReference type="ARBA" id="ARBA00022702"/>
    </source>
</evidence>
<organism evidence="4 5">
    <name type="scientific">Bacteriovorax antarcticus</name>
    <dbReference type="NCBI Taxonomy" id="3088717"/>
    <lineage>
        <taxon>Bacteria</taxon>
        <taxon>Pseudomonadati</taxon>
        <taxon>Bdellovibrionota</taxon>
        <taxon>Bacteriovoracia</taxon>
        <taxon>Bacteriovoracales</taxon>
        <taxon>Bacteriovoracaceae</taxon>
        <taxon>Bacteriovorax</taxon>
    </lineage>
</organism>
<protein>
    <submittedName>
        <fullName evidence="4">Uncharacterized protein</fullName>
    </submittedName>
</protein>
<evidence type="ECO:0000256" key="2">
    <source>
        <dbReference type="ARBA" id="ARBA00023157"/>
    </source>
</evidence>
<dbReference type="Proteomes" id="UP001302274">
    <property type="component" value="Unassembled WGS sequence"/>
</dbReference>
<gene>
    <name evidence="4" type="ORF">SHI21_20190</name>
</gene>
<reference evidence="4 5" key="1">
    <citation type="submission" date="2023-11" db="EMBL/GenBank/DDBJ databases">
        <title>A Novel Polar Bacteriovorax (B. antarcticus) Isolated from the Biocrust in Antarctica.</title>
        <authorList>
            <person name="Mun W."/>
            <person name="Choi S.Y."/>
            <person name="Mitchell R.J."/>
        </authorList>
    </citation>
    <scope>NUCLEOTIDE SEQUENCE [LARGE SCALE GENOMIC DNA]</scope>
    <source>
        <strain evidence="4 5">PP10</strain>
    </source>
</reference>
<accession>A0ABU5W1R4</accession>
<proteinExistence type="predicted"/>
<feature type="signal peptide" evidence="3">
    <location>
        <begin position="1"/>
        <end position="20"/>
    </location>
</feature>
<dbReference type="RefSeq" id="WP_323579039.1">
    <property type="nucleotide sequence ID" value="NZ_JAYGJQ010000003.1"/>
</dbReference>
<sequence>MKNAFLIILFSFLGVQLAMASEVSVVNIFEPFQMKTHKKLIKEFGVEETTALYNVYIEEKGITDNCEELIGSCDYYLCQEKKNNCGAKGYFLGFGYQYCSDSLKRLALEVSPRGKKWLETTATCLQKEIQAMDGESKSCKEIKRAAIKGHDKCYSEISFCSLSFGEIKKILKMIMPSLTTRGVINEGVQVLTHCVSR</sequence>
<keyword evidence="2" id="KW-1015">Disulfide bond</keyword>
<feature type="chain" id="PRO_5046197377" evidence="3">
    <location>
        <begin position="21"/>
        <end position="197"/>
    </location>
</feature>
<dbReference type="PANTHER" id="PTHR11245">
    <property type="entry name" value="STANNIOCALCIN"/>
    <property type="match status" value="1"/>
</dbReference>
<keyword evidence="3" id="KW-0732">Signal</keyword>
<evidence type="ECO:0000313" key="5">
    <source>
        <dbReference type="Proteomes" id="UP001302274"/>
    </source>
</evidence>
<evidence type="ECO:0000313" key="4">
    <source>
        <dbReference type="EMBL" id="MEA9358568.1"/>
    </source>
</evidence>
<dbReference type="EMBL" id="JAYGJQ010000003">
    <property type="protein sequence ID" value="MEA9358568.1"/>
    <property type="molecule type" value="Genomic_DNA"/>
</dbReference>